<reference evidence="2 3" key="1">
    <citation type="submission" date="2016-10" db="EMBL/GenBank/DDBJ databases">
        <authorList>
            <person name="de Groot N.N."/>
        </authorList>
    </citation>
    <scope>NUCLEOTIDE SEQUENCE [LARGE SCALE GENOMIC DNA]</scope>
    <source>
        <strain evidence="2 3">DSM 16957</strain>
    </source>
</reference>
<sequence>MSRLGCVLFLGFTLLALPSHATFAQVRLVDEVLLKPATVHSAVALPDGSFAIASDTTHVDSTAVNSSLLNFTAQFELRQNWGPSIEGAKALALHAEAQWLYVGGDFDSIEGSARPRLARLSLTGQLDAWVLNPGEEQALPGVIEKLAVLPDGNLLAVHRPDTSPLRQLLLVNARSGSYDVILGLNNEVFDLQVLGDGSVLVGGAFEFISGAQRRGLVKLTAGTLTLDPAFAERPAVPGMWSWSHVRDIALNSAGDVFVSTGPAVHRLNPDGTTAHAFQSPVAFDLVEQIAFDSQDRPYVLMGWPFSLGPNPPSGYSGLWRFDSSANNAQDPSFDPPQIVGRGARLLVTGDRVLVLGSLRSTSQTRVGAMSLSTTSSTPTAMAPSLGSSSGVRFHGAVPAEGGGALVFGEFTHVVGGTRLWGTLRLNAEGQRLAGPFMDFLGTPNAFAATPGGELLYTSSIKAIPRPEDWGAQSPEGTWALGAVRLSDGAWVPDFNSGSSGDANVLKSGVASYGSGFLVAERNRIRTGDRTGQLAAASTALPFGSTRRIAVRSDGAAVFDRSPPPANAFAGGGVIIFPPPPSSPQHMLYRWLPGPAEAVGLGPIRTAPLAQLGGFDVHAGSGVIYASFPGQTTAEPAWVIRRFDPAGAPEGQVLGTLSDHWAPGGIAVDEAGEFVYVGGLGPLDSSGERPPRVFRVSTGSGEVDPNWPSRGGEALQPNWMYRFGERIFALSATASGTYAAFYRTDDVVFEDGFED</sequence>
<dbReference type="SUPFAM" id="SSF63829">
    <property type="entry name" value="Calcium-dependent phosphotriesterase"/>
    <property type="match status" value="1"/>
</dbReference>
<keyword evidence="3" id="KW-1185">Reference proteome</keyword>
<protein>
    <recommendedName>
        <fullName evidence="4">Delta-60 repeat domain-containing protein</fullName>
    </recommendedName>
</protein>
<dbReference type="Gene3D" id="2.80.10.50">
    <property type="match status" value="1"/>
</dbReference>
<proteinExistence type="predicted"/>
<dbReference type="InterPro" id="IPR013431">
    <property type="entry name" value="Delta_60_rpt"/>
</dbReference>
<evidence type="ECO:0000256" key="1">
    <source>
        <dbReference type="SAM" id="SignalP"/>
    </source>
</evidence>
<feature type="chain" id="PRO_5011718138" description="Delta-60 repeat domain-containing protein" evidence="1">
    <location>
        <begin position="22"/>
        <end position="754"/>
    </location>
</feature>
<dbReference type="Pfam" id="PF17164">
    <property type="entry name" value="DUF5122"/>
    <property type="match status" value="2"/>
</dbReference>
<evidence type="ECO:0000313" key="2">
    <source>
        <dbReference type="EMBL" id="SDD54424.1"/>
    </source>
</evidence>
<dbReference type="AlphaFoldDB" id="A0A1G6VLL3"/>
<feature type="signal peptide" evidence="1">
    <location>
        <begin position="1"/>
        <end position="21"/>
    </location>
</feature>
<dbReference type="RefSeq" id="WP_091241270.1">
    <property type="nucleotide sequence ID" value="NZ_FNAG01000003.1"/>
</dbReference>
<dbReference type="STRING" id="265719.SAMN04488509_103152"/>
<dbReference type="EMBL" id="FNAG01000003">
    <property type="protein sequence ID" value="SDD54424.1"/>
    <property type="molecule type" value="Genomic_DNA"/>
</dbReference>
<accession>A0A1G6VLL3</accession>
<dbReference type="OrthoDB" id="5950305at2"/>
<dbReference type="Proteomes" id="UP000199603">
    <property type="component" value="Unassembled WGS sequence"/>
</dbReference>
<keyword evidence="1" id="KW-0732">Signal</keyword>
<dbReference type="SUPFAM" id="SSF69304">
    <property type="entry name" value="Tricorn protease N-terminal domain"/>
    <property type="match status" value="1"/>
</dbReference>
<organism evidence="2 3">
    <name type="scientific">Aquimonas voraii</name>
    <dbReference type="NCBI Taxonomy" id="265719"/>
    <lineage>
        <taxon>Bacteria</taxon>
        <taxon>Pseudomonadati</taxon>
        <taxon>Pseudomonadota</taxon>
        <taxon>Gammaproteobacteria</taxon>
        <taxon>Lysobacterales</taxon>
        <taxon>Lysobacteraceae</taxon>
        <taxon>Aquimonas</taxon>
    </lineage>
</organism>
<name>A0A1G6VLL3_9GAMM</name>
<evidence type="ECO:0000313" key="3">
    <source>
        <dbReference type="Proteomes" id="UP000199603"/>
    </source>
</evidence>
<gene>
    <name evidence="2" type="ORF">SAMN04488509_103152</name>
</gene>
<evidence type="ECO:0008006" key="4">
    <source>
        <dbReference type="Google" id="ProtNLM"/>
    </source>
</evidence>